<evidence type="ECO:0000313" key="1">
    <source>
        <dbReference type="EMBL" id="CAK5089429.1"/>
    </source>
</evidence>
<evidence type="ECO:0000313" key="2">
    <source>
        <dbReference type="Proteomes" id="UP001497535"/>
    </source>
</evidence>
<reference evidence="1" key="1">
    <citation type="submission" date="2023-11" db="EMBL/GenBank/DDBJ databases">
        <authorList>
            <person name="Poullet M."/>
        </authorList>
    </citation>
    <scope>NUCLEOTIDE SEQUENCE</scope>
    <source>
        <strain evidence="1">E1834</strain>
    </source>
</reference>
<accession>A0ACB1AF57</accession>
<dbReference type="Proteomes" id="UP001497535">
    <property type="component" value="Unassembled WGS sequence"/>
</dbReference>
<name>A0ACB1AF57_MELEN</name>
<keyword evidence="2" id="KW-1185">Reference proteome</keyword>
<proteinExistence type="predicted"/>
<organism evidence="1 2">
    <name type="scientific">Meloidogyne enterolobii</name>
    <name type="common">Root-knot nematode worm</name>
    <name type="synonym">Meloidogyne mayaguensis</name>
    <dbReference type="NCBI Taxonomy" id="390850"/>
    <lineage>
        <taxon>Eukaryota</taxon>
        <taxon>Metazoa</taxon>
        <taxon>Ecdysozoa</taxon>
        <taxon>Nematoda</taxon>
        <taxon>Chromadorea</taxon>
        <taxon>Rhabditida</taxon>
        <taxon>Tylenchina</taxon>
        <taxon>Tylenchomorpha</taxon>
        <taxon>Tylenchoidea</taxon>
        <taxon>Meloidogynidae</taxon>
        <taxon>Meloidogyninae</taxon>
        <taxon>Meloidogyne</taxon>
    </lineage>
</organism>
<protein>
    <submittedName>
        <fullName evidence="1">Uncharacterized protein</fullName>
    </submittedName>
</protein>
<sequence>MSSSNYQSRLPFYITPMFPSHYSCSSRTTFAFFLLHLPYLRHTLPILALNRNFKILRTLKHLTSYSSFLFKIIHQISYINVQQKIFSKINKKKWPSHHY</sequence>
<gene>
    <name evidence="1" type="ORF">MENTE1834_LOCUS37141</name>
</gene>
<comment type="caution">
    <text evidence="1">The sequence shown here is derived from an EMBL/GenBank/DDBJ whole genome shotgun (WGS) entry which is preliminary data.</text>
</comment>
<dbReference type="EMBL" id="CAVMJV010000077">
    <property type="protein sequence ID" value="CAK5089429.1"/>
    <property type="molecule type" value="Genomic_DNA"/>
</dbReference>